<gene>
    <name evidence="1" type="ORF">ASZ90_014263</name>
</gene>
<dbReference type="InterPro" id="IPR043519">
    <property type="entry name" value="NT_sf"/>
</dbReference>
<organism evidence="1">
    <name type="scientific">hydrocarbon metagenome</name>
    <dbReference type="NCBI Taxonomy" id="938273"/>
    <lineage>
        <taxon>unclassified sequences</taxon>
        <taxon>metagenomes</taxon>
        <taxon>ecological metagenomes</taxon>
    </lineage>
</organism>
<reference evidence="1" key="1">
    <citation type="journal article" date="2015" name="Proc. Natl. Acad. Sci. U.S.A.">
        <title>Networks of energetic and metabolic interactions define dynamics in microbial communities.</title>
        <authorList>
            <person name="Embree M."/>
            <person name="Liu J.K."/>
            <person name="Al-Bassam M.M."/>
            <person name="Zengler K."/>
        </authorList>
    </citation>
    <scope>NUCLEOTIDE SEQUENCE</scope>
</reference>
<dbReference type="SUPFAM" id="SSF81301">
    <property type="entry name" value="Nucleotidyltransferase"/>
    <property type="match status" value="1"/>
</dbReference>
<evidence type="ECO:0000313" key="1">
    <source>
        <dbReference type="EMBL" id="KUG16036.1"/>
    </source>
</evidence>
<dbReference type="Gene3D" id="3.30.460.10">
    <property type="entry name" value="Beta Polymerase, domain 2"/>
    <property type="match status" value="1"/>
</dbReference>
<accession>A0A0W8F582</accession>
<dbReference type="InterPro" id="IPR007344">
    <property type="entry name" value="GrpB/CoaE"/>
</dbReference>
<comment type="caution">
    <text evidence="1">The sequence shown here is derived from an EMBL/GenBank/DDBJ whole genome shotgun (WGS) entry which is preliminary data.</text>
</comment>
<proteinExistence type="predicted"/>
<name>A0A0W8F582_9ZZZZ</name>
<evidence type="ECO:0008006" key="2">
    <source>
        <dbReference type="Google" id="ProtNLM"/>
    </source>
</evidence>
<protein>
    <recommendedName>
        <fullName evidence="2">GrpB family protein</fullName>
    </recommendedName>
</protein>
<dbReference type="AlphaFoldDB" id="A0A0W8F582"/>
<dbReference type="Pfam" id="PF04229">
    <property type="entry name" value="GrpB"/>
    <property type="match status" value="1"/>
</dbReference>
<dbReference type="EMBL" id="LNQE01001516">
    <property type="protein sequence ID" value="KUG16036.1"/>
    <property type="molecule type" value="Genomic_DNA"/>
</dbReference>
<dbReference type="PANTHER" id="PTHR34822">
    <property type="entry name" value="GRPB DOMAIN PROTEIN (AFU_ORTHOLOGUE AFUA_1G01530)"/>
    <property type="match status" value="1"/>
</dbReference>
<sequence>MKQTKSQEVELTETLEDRVRRAVQEDIAIEPYSPEWPRLFLEEKEHLLTCLPRELIGRIEHFGSTAVPGLAAKPIIDMLVEVASLEETRRRIVPILESQGYDYFWRPTWGDDTPPFYAWFIRRDSCGRRTHHIHMVEGHFEHWDRLLFRDYLIQHPDVAEDYQRLKIRLAGMHPNDRLAYTKGKTDFILRVMAQARLDYEIKTLCDHRW</sequence>
<dbReference type="PANTHER" id="PTHR34822:SF1">
    <property type="entry name" value="GRPB FAMILY PROTEIN"/>
    <property type="match status" value="1"/>
</dbReference>